<evidence type="ECO:0000256" key="1">
    <source>
        <dbReference type="ARBA" id="ARBA00004651"/>
    </source>
</evidence>
<feature type="non-terminal residue" evidence="11">
    <location>
        <position position="1"/>
    </location>
</feature>
<feature type="non-terminal residue" evidence="11">
    <location>
        <position position="290"/>
    </location>
</feature>
<dbReference type="SMART" id="SM01381">
    <property type="entry name" value="7TM_GPCR_Srsx"/>
    <property type="match status" value="1"/>
</dbReference>
<dbReference type="PROSITE" id="PS50262">
    <property type="entry name" value="G_PROTEIN_RECEP_F1_2"/>
    <property type="match status" value="1"/>
</dbReference>
<feature type="transmembrane region" description="Helical" evidence="9">
    <location>
        <begin position="221"/>
        <end position="239"/>
    </location>
</feature>
<feature type="transmembrane region" description="Helical" evidence="9">
    <location>
        <begin position="40"/>
        <end position="60"/>
    </location>
</feature>
<keyword evidence="8" id="KW-0807">Transducer</keyword>
<dbReference type="RefSeq" id="XP_002109988.1">
    <property type="nucleotide sequence ID" value="XM_002109952.1"/>
</dbReference>
<evidence type="ECO:0000256" key="9">
    <source>
        <dbReference type="SAM" id="Phobius"/>
    </source>
</evidence>
<name>B3RPA3_TRIAD</name>
<keyword evidence="4 9" id="KW-1133">Transmembrane helix</keyword>
<evidence type="ECO:0000313" key="12">
    <source>
        <dbReference type="Proteomes" id="UP000009022"/>
    </source>
</evidence>
<dbReference type="GO" id="GO:0071482">
    <property type="term" value="P:cellular response to light stimulus"/>
    <property type="evidence" value="ECO:0000318"/>
    <property type="project" value="GO_Central"/>
</dbReference>
<proteinExistence type="predicted"/>
<dbReference type="GO" id="GO:0008020">
    <property type="term" value="F:G protein-coupled photoreceptor activity"/>
    <property type="evidence" value="ECO:0000318"/>
    <property type="project" value="GO_Central"/>
</dbReference>
<feature type="transmembrane region" description="Helical" evidence="9">
    <location>
        <begin position="6"/>
        <end position="28"/>
    </location>
</feature>
<keyword evidence="6 9" id="KW-0472">Membrane</keyword>
<dbReference type="GO" id="GO:0007602">
    <property type="term" value="P:phototransduction"/>
    <property type="evidence" value="ECO:0000318"/>
    <property type="project" value="GO_Central"/>
</dbReference>
<keyword evidence="2" id="KW-1003">Cell membrane</keyword>
<comment type="subcellular location">
    <subcellularLocation>
        <location evidence="1">Cell membrane</location>
        <topology evidence="1">Multi-pass membrane protein</topology>
    </subcellularLocation>
</comment>
<dbReference type="CTD" id="6751203"/>
<organism evidence="11 12">
    <name type="scientific">Trichoplax adhaerens</name>
    <name type="common">Trichoplax reptans</name>
    <dbReference type="NCBI Taxonomy" id="10228"/>
    <lineage>
        <taxon>Eukaryota</taxon>
        <taxon>Metazoa</taxon>
        <taxon>Placozoa</taxon>
        <taxon>Uniplacotomia</taxon>
        <taxon>Trichoplacea</taxon>
        <taxon>Trichoplacidae</taxon>
        <taxon>Trichoplax</taxon>
    </lineage>
</organism>
<gene>
    <name evidence="11" type="ORF">TRIADDRAFT_14615</name>
</gene>
<dbReference type="OrthoDB" id="5951059at2759"/>
<dbReference type="PANTHER" id="PTHR22752">
    <property type="entry name" value="G PROTEIN-COUPLED RECEPTOR"/>
    <property type="match status" value="1"/>
</dbReference>
<evidence type="ECO:0000256" key="7">
    <source>
        <dbReference type="ARBA" id="ARBA00023170"/>
    </source>
</evidence>
<keyword evidence="12" id="KW-1185">Reference proteome</keyword>
<dbReference type="STRING" id="10228.B3RPA3"/>
<keyword evidence="3 9" id="KW-0812">Transmembrane</keyword>
<evidence type="ECO:0000256" key="3">
    <source>
        <dbReference type="ARBA" id="ARBA00022692"/>
    </source>
</evidence>
<dbReference type="PhylomeDB" id="B3RPA3"/>
<evidence type="ECO:0000256" key="8">
    <source>
        <dbReference type="ARBA" id="ARBA00023224"/>
    </source>
</evidence>
<feature type="domain" description="G-protein coupled receptors family 1 profile" evidence="10">
    <location>
        <begin position="20"/>
        <end position="273"/>
    </location>
</feature>
<dbReference type="Proteomes" id="UP000009022">
    <property type="component" value="Unassembled WGS sequence"/>
</dbReference>
<dbReference type="InterPro" id="IPR000276">
    <property type="entry name" value="GPCR_Rhodpsn"/>
</dbReference>
<dbReference type="CDD" id="cd00637">
    <property type="entry name" value="7tm_classA_rhodopsin-like"/>
    <property type="match status" value="1"/>
</dbReference>
<dbReference type="eggNOG" id="KOG3656">
    <property type="taxonomic scope" value="Eukaryota"/>
</dbReference>
<sequence length="290" mass="32754">ALIIILTSLTSVICVIGALGNALVVVVIYRINLMHKGASILMASLAIIDFLIMIFNFPLWLTVLLQSRWTLGSSFCTFTAFSNTFLSFNSALFVAVISIDRCYAVSLPLKYERKITPSIIFAVIGCLVIFSSILSILPLVGFGYYDFVPSYGHCFFRKLNKDIRYEAMVVTMCYYIPSIIICLSYYKIFTTAKGHTRVVHCDENCCYLVWNTGAKNKLTRTVLFVVGIFFTCWLLFFVAEAMRLTSFDCISHVITLLSRWLVYTNSALNPIIYGTTNKKFRSGFIKVLTT</sequence>
<protein>
    <recommendedName>
        <fullName evidence="10">G-protein coupled receptors family 1 profile domain-containing protein</fullName>
    </recommendedName>
</protein>
<feature type="transmembrane region" description="Helical" evidence="9">
    <location>
        <begin position="165"/>
        <end position="186"/>
    </location>
</feature>
<evidence type="ECO:0000256" key="4">
    <source>
        <dbReference type="ARBA" id="ARBA00022989"/>
    </source>
</evidence>
<dbReference type="InParanoid" id="B3RPA3"/>
<dbReference type="PRINTS" id="PR00237">
    <property type="entry name" value="GPCRRHODOPSN"/>
</dbReference>
<dbReference type="AlphaFoldDB" id="B3RPA3"/>
<keyword evidence="7" id="KW-0675">Receptor</keyword>
<dbReference type="InterPro" id="IPR017452">
    <property type="entry name" value="GPCR_Rhodpsn_7TM"/>
</dbReference>
<keyword evidence="5" id="KW-0297">G-protein coupled receptor</keyword>
<evidence type="ECO:0000256" key="6">
    <source>
        <dbReference type="ARBA" id="ARBA00023136"/>
    </source>
</evidence>
<evidence type="ECO:0000256" key="5">
    <source>
        <dbReference type="ARBA" id="ARBA00023040"/>
    </source>
</evidence>
<dbReference type="GeneID" id="6751203"/>
<dbReference type="KEGG" id="tad:TRIADDRAFT_14615"/>
<dbReference type="Pfam" id="PF00001">
    <property type="entry name" value="7tm_1"/>
    <property type="match status" value="1"/>
</dbReference>
<dbReference type="GO" id="GO:0005886">
    <property type="term" value="C:plasma membrane"/>
    <property type="evidence" value="ECO:0000318"/>
    <property type="project" value="GO_Central"/>
</dbReference>
<evidence type="ECO:0000313" key="11">
    <source>
        <dbReference type="EMBL" id="EDV28154.1"/>
    </source>
</evidence>
<dbReference type="HOGENOM" id="CLU_009579_3_3_1"/>
<evidence type="ECO:0000259" key="10">
    <source>
        <dbReference type="PROSITE" id="PS50262"/>
    </source>
</evidence>
<dbReference type="Gene3D" id="1.20.1070.10">
    <property type="entry name" value="Rhodopsin 7-helix transmembrane proteins"/>
    <property type="match status" value="1"/>
</dbReference>
<accession>B3RPA3</accession>
<evidence type="ECO:0000256" key="2">
    <source>
        <dbReference type="ARBA" id="ARBA00022475"/>
    </source>
</evidence>
<dbReference type="SUPFAM" id="SSF81321">
    <property type="entry name" value="Family A G protein-coupled receptor-like"/>
    <property type="match status" value="1"/>
</dbReference>
<reference evidence="11 12" key="1">
    <citation type="journal article" date="2008" name="Nature">
        <title>The Trichoplax genome and the nature of placozoans.</title>
        <authorList>
            <person name="Srivastava M."/>
            <person name="Begovic E."/>
            <person name="Chapman J."/>
            <person name="Putnam N.H."/>
            <person name="Hellsten U."/>
            <person name="Kawashima T."/>
            <person name="Kuo A."/>
            <person name="Mitros T."/>
            <person name="Salamov A."/>
            <person name="Carpenter M.L."/>
            <person name="Signorovitch A.Y."/>
            <person name="Moreno M.A."/>
            <person name="Kamm K."/>
            <person name="Grimwood J."/>
            <person name="Schmutz J."/>
            <person name="Shapiro H."/>
            <person name="Grigoriev I.V."/>
            <person name="Buss L.W."/>
            <person name="Schierwater B."/>
            <person name="Dellaporta S.L."/>
            <person name="Rokhsar D.S."/>
        </authorList>
    </citation>
    <scope>NUCLEOTIDE SEQUENCE [LARGE SCALE GENOMIC DNA]</scope>
    <source>
        <strain evidence="11 12">Grell-BS-1999</strain>
    </source>
</reference>
<feature type="transmembrane region" description="Helical" evidence="9">
    <location>
        <begin position="119"/>
        <end position="145"/>
    </location>
</feature>
<feature type="transmembrane region" description="Helical" evidence="9">
    <location>
        <begin position="80"/>
        <end position="99"/>
    </location>
</feature>
<dbReference type="EMBL" id="DS985242">
    <property type="protein sequence ID" value="EDV28154.1"/>
    <property type="molecule type" value="Genomic_DNA"/>
</dbReference>
<dbReference type="GO" id="GO:0007186">
    <property type="term" value="P:G protein-coupled receptor signaling pathway"/>
    <property type="evidence" value="ECO:0000318"/>
    <property type="project" value="GO_Central"/>
</dbReference>